<dbReference type="AlphaFoldDB" id="A0A9Q9B090"/>
<dbReference type="GO" id="GO:0005737">
    <property type="term" value="C:cytoplasm"/>
    <property type="evidence" value="ECO:0007669"/>
    <property type="project" value="TreeGrafter"/>
</dbReference>
<evidence type="ECO:0000313" key="2">
    <source>
        <dbReference type="EMBL" id="USW55750.1"/>
    </source>
</evidence>
<dbReference type="GO" id="GO:0004649">
    <property type="term" value="F:poly(ADP-ribose) glycohydrolase activity"/>
    <property type="evidence" value="ECO:0007669"/>
    <property type="project" value="InterPro"/>
</dbReference>
<dbReference type="Proteomes" id="UP001056384">
    <property type="component" value="Chromosome 7"/>
</dbReference>
<evidence type="ECO:0000259" key="1">
    <source>
        <dbReference type="Pfam" id="PF05028"/>
    </source>
</evidence>
<dbReference type="PANTHER" id="PTHR12837">
    <property type="entry name" value="POLY ADP-RIBOSE GLYCOHYDROLASE"/>
    <property type="match status" value="1"/>
</dbReference>
<dbReference type="PANTHER" id="PTHR12837:SF0">
    <property type="entry name" value="POLY(ADP-RIBOSE) GLYCOHYDROLASE"/>
    <property type="match status" value="1"/>
</dbReference>
<dbReference type="EMBL" id="CP099424">
    <property type="protein sequence ID" value="USW55750.1"/>
    <property type="molecule type" value="Genomic_DNA"/>
</dbReference>
<organism evidence="2 3">
    <name type="scientific">Septoria linicola</name>
    <dbReference type="NCBI Taxonomy" id="215465"/>
    <lineage>
        <taxon>Eukaryota</taxon>
        <taxon>Fungi</taxon>
        <taxon>Dikarya</taxon>
        <taxon>Ascomycota</taxon>
        <taxon>Pezizomycotina</taxon>
        <taxon>Dothideomycetes</taxon>
        <taxon>Dothideomycetidae</taxon>
        <taxon>Mycosphaerellales</taxon>
        <taxon>Mycosphaerellaceae</taxon>
        <taxon>Septoria</taxon>
    </lineage>
</organism>
<sequence length="462" mass="50942">MAAHQYLLPNHPSLTSLDPLGICEDAEDSVNHFTLCKALLKACREGFEEVEALQARNEDELRRGWSKAFTTLLKDIAYSLHGDGDLKTDGLEDFLNDSTKIMTSELSDFRKVLFSHALRLDDPKLPFASGSLAKLCTEHTPSQMTSIEVDTLLAHMLIGTLSIPSGNTWGRPGFTELYARSSTTAHAYLQTLFSHFAEGGYSHTDPSGQIAFYLHNASTMPDLTTSYLPTFTIPTRIVPEPSENSTPSDPSRSHFLLIAAHSQPGPGPNGTQEERLVGQSPPLALISVLKPLLQPDEAIITSPLWAHSSWSGHGRQARMTQLFDVEVRRKVRYIVADALELDVVDRLEGEGGMRLPDLREGNVEREVRKLFAAFSGAKEVWERDERQGRMKIEMPPWGCGAFGGDLAAKVQCMMMAAAVAGMGEEELELVVTEDRERELDGLPKGTETVSEMYARLTAGSRD</sequence>
<proteinExistence type="predicted"/>
<dbReference type="GO" id="GO:0009225">
    <property type="term" value="P:nucleotide-sugar metabolic process"/>
    <property type="evidence" value="ECO:0007669"/>
    <property type="project" value="TreeGrafter"/>
</dbReference>
<dbReference type="GO" id="GO:0006282">
    <property type="term" value="P:regulation of DNA repair"/>
    <property type="evidence" value="ECO:0007669"/>
    <property type="project" value="InterPro"/>
</dbReference>
<dbReference type="InterPro" id="IPR046372">
    <property type="entry name" value="PARG_cat_C"/>
</dbReference>
<dbReference type="InterPro" id="IPR007724">
    <property type="entry name" value="Poly_GlycHdrlase"/>
</dbReference>
<dbReference type="Pfam" id="PF05028">
    <property type="entry name" value="PARG_cat_C"/>
    <property type="match status" value="1"/>
</dbReference>
<accession>A0A9Q9B090</accession>
<feature type="domain" description="PARG catalytic Macro" evidence="1">
    <location>
        <begin position="271"/>
        <end position="421"/>
    </location>
</feature>
<dbReference type="GO" id="GO:0005634">
    <property type="term" value="C:nucleus"/>
    <property type="evidence" value="ECO:0007669"/>
    <property type="project" value="TreeGrafter"/>
</dbReference>
<evidence type="ECO:0000313" key="3">
    <source>
        <dbReference type="Proteomes" id="UP001056384"/>
    </source>
</evidence>
<keyword evidence="3" id="KW-1185">Reference proteome</keyword>
<name>A0A9Q9B090_9PEZI</name>
<gene>
    <name evidence="2" type="ORF">Slin15195_G090690</name>
</gene>
<reference evidence="2" key="1">
    <citation type="submission" date="2022-06" db="EMBL/GenBank/DDBJ databases">
        <title>Complete genome sequences of two strains of the flax pathogen Septoria linicola.</title>
        <authorList>
            <person name="Lapalu N."/>
            <person name="Simon A."/>
            <person name="Demenou B."/>
            <person name="Paumier D."/>
            <person name="Guillot M.-P."/>
            <person name="Gout L."/>
            <person name="Valade R."/>
        </authorList>
    </citation>
    <scope>NUCLEOTIDE SEQUENCE</scope>
    <source>
        <strain evidence="2">SE15195</strain>
    </source>
</reference>
<dbReference type="GO" id="GO:0005975">
    <property type="term" value="P:carbohydrate metabolic process"/>
    <property type="evidence" value="ECO:0007669"/>
    <property type="project" value="InterPro"/>
</dbReference>
<dbReference type="GO" id="GO:1990966">
    <property type="term" value="P:ATP generation from poly-ADP-D-ribose"/>
    <property type="evidence" value="ECO:0007669"/>
    <property type="project" value="TreeGrafter"/>
</dbReference>
<protein>
    <submittedName>
        <fullName evidence="2">Poly(ADP-ribose) glycohydrolase</fullName>
    </submittedName>
</protein>